<accession>A0A2P6Q9A5</accession>
<dbReference type="STRING" id="74649.A0A2P6Q9A5"/>
<organism evidence="1 2">
    <name type="scientific">Rosa chinensis</name>
    <name type="common">China rose</name>
    <dbReference type="NCBI Taxonomy" id="74649"/>
    <lineage>
        <taxon>Eukaryota</taxon>
        <taxon>Viridiplantae</taxon>
        <taxon>Streptophyta</taxon>
        <taxon>Embryophyta</taxon>
        <taxon>Tracheophyta</taxon>
        <taxon>Spermatophyta</taxon>
        <taxon>Magnoliopsida</taxon>
        <taxon>eudicotyledons</taxon>
        <taxon>Gunneridae</taxon>
        <taxon>Pentapetalae</taxon>
        <taxon>rosids</taxon>
        <taxon>fabids</taxon>
        <taxon>Rosales</taxon>
        <taxon>Rosaceae</taxon>
        <taxon>Rosoideae</taxon>
        <taxon>Rosoideae incertae sedis</taxon>
        <taxon>Rosa</taxon>
    </lineage>
</organism>
<dbReference type="AlphaFoldDB" id="A0A2P6Q9A5"/>
<dbReference type="EMBL" id="PDCK01000043">
    <property type="protein sequence ID" value="PRQ30765.1"/>
    <property type="molecule type" value="Genomic_DNA"/>
</dbReference>
<evidence type="ECO:0000313" key="1">
    <source>
        <dbReference type="EMBL" id="PRQ30765.1"/>
    </source>
</evidence>
<dbReference type="Gramene" id="PRQ30765">
    <property type="protein sequence ID" value="PRQ30765"/>
    <property type="gene ID" value="RchiOBHm_Chr5g0028161"/>
</dbReference>
<evidence type="ECO:0000313" key="2">
    <source>
        <dbReference type="Proteomes" id="UP000238479"/>
    </source>
</evidence>
<sequence length="167" mass="18589">MASSLPESWPCINMDVNESNMSNDLIMSLWEETQADQEHDEERLSSLIRALEVELDPTSTTDGHHEMFMDTNNPQFGSSNSADNFHPLDVGYANGGDCSASGFGCVDMEMGSSSQGDEPIDNWYLNSCDFDEIDCMSSNFGGPQTDPFEEHGHQNVWQETCNTRMLV</sequence>
<dbReference type="Proteomes" id="UP000238479">
    <property type="component" value="Chromosome 5"/>
</dbReference>
<proteinExistence type="predicted"/>
<dbReference type="PANTHER" id="PTHR37611:SF4">
    <property type="entry name" value="OS06G0538400 PROTEIN"/>
    <property type="match status" value="1"/>
</dbReference>
<name>A0A2P6Q9A5_ROSCH</name>
<reference evidence="1 2" key="1">
    <citation type="journal article" date="2018" name="Nat. Genet.">
        <title>The Rosa genome provides new insights in the design of modern roses.</title>
        <authorList>
            <person name="Bendahmane M."/>
        </authorList>
    </citation>
    <scope>NUCLEOTIDE SEQUENCE [LARGE SCALE GENOMIC DNA]</scope>
    <source>
        <strain evidence="2">cv. Old Blush</strain>
    </source>
</reference>
<dbReference type="PANTHER" id="PTHR37611">
    <property type="entry name" value="VIRUS-SPECIFIC-SIGNALING-PATHWAY REGULATED PROTEIN-RELATED"/>
    <property type="match status" value="1"/>
</dbReference>
<comment type="caution">
    <text evidence="1">The sequence shown here is derived from an EMBL/GenBank/DDBJ whole genome shotgun (WGS) entry which is preliminary data.</text>
</comment>
<keyword evidence="2" id="KW-1185">Reference proteome</keyword>
<gene>
    <name evidence="1" type="ORF">RchiOBHm_Chr5g0028161</name>
</gene>
<protein>
    <submittedName>
        <fullName evidence="1">Uncharacterized protein</fullName>
    </submittedName>
</protein>